<accession>A0A6V8MJ56</accession>
<dbReference type="AlphaFoldDB" id="A0A6V8MJ56"/>
<name>A0A6V8MJ56_9BACT</name>
<proteinExistence type="predicted"/>
<evidence type="ECO:0000313" key="2">
    <source>
        <dbReference type="EMBL" id="GFO59987.1"/>
    </source>
</evidence>
<evidence type="ECO:0000313" key="3">
    <source>
        <dbReference type="Proteomes" id="UP000556026"/>
    </source>
</evidence>
<dbReference type="EMBL" id="BLXX01000006">
    <property type="protein sequence ID" value="GFO59987.1"/>
    <property type="molecule type" value="Genomic_DNA"/>
</dbReference>
<gene>
    <name evidence="2" type="ORF">GMST_23120</name>
</gene>
<feature type="compositionally biased region" description="Polar residues" evidence="1">
    <location>
        <begin position="1"/>
        <end position="20"/>
    </location>
</feature>
<evidence type="ECO:0000256" key="1">
    <source>
        <dbReference type="SAM" id="MobiDB-lite"/>
    </source>
</evidence>
<evidence type="ECO:0008006" key="4">
    <source>
        <dbReference type="Google" id="ProtNLM"/>
    </source>
</evidence>
<dbReference type="Gene3D" id="2.40.10.220">
    <property type="entry name" value="predicted glycosyltransferase like domains"/>
    <property type="match status" value="1"/>
</dbReference>
<sequence>MATSPEVSTPAAHSSDSTGSEAGASVRNISRAHLVNRLNFLNFQDQGVLIGLRHVCYDNAITLRARPQPCAGERLDCTWAEPAGLRQLLSNYRFDHLLIPDGKKYLLVNPEILSLDEAGLSCNLPLTCREFQLRKIRRHPSTGVVAQISQHGALLTGEMVDFTPISVKVEAQAGAPQTLYWINPETPVNLRLAVGETVVYSGACEVLWRSRLRLGSSFVLKQINHNLQRFKAKCYRNSRQILVPSPSVSFEHPLIARRVNLKVVDLSGSGFSVEEAEEDSVLMPGMIIPELKLHFAMVLSLRLKAQVVFRNPVASGTEGGRVRCGLAILDMDIRDHVKLLSLLHQVANQRSSVGTEVDLDELWGFFFETGFIYPEKYAYFQANKEQIKRTYAKLYEENPQIARHFIYQDHVAILGHMAMVRVYPDSWLIHHHAARRTASVKAGLAVLDQVRHYINELDNFYFAHLKYVFCYFRPDNKFPNRMFGEFARRNGNPRQCSLDRFGYARFRGKDPRPELPEGWELVLSSGFDQAELASFYEYSSGGLLVDAFELGRCQTGPDLLAQEYRELGFRKETFCYSLRKDGALQAFLLVCCTDAGLNMADLTNCVSTFLLDPKLPGEVLSACYELVSEHFEGGEMPVLTYPAVSQEGQGGDFDKVYDLWILDLAFSDRYFVFCDALMSSTRRSAAPTTGAAT</sequence>
<keyword evidence="3" id="KW-1185">Reference proteome</keyword>
<reference evidence="3" key="1">
    <citation type="submission" date="2020-06" db="EMBL/GenBank/DDBJ databases">
        <title>Draft genomic sequence of Geomonas sp. Red330.</title>
        <authorList>
            <person name="Itoh H."/>
            <person name="Zhenxing X."/>
            <person name="Ushijima N."/>
            <person name="Masuda Y."/>
            <person name="Shiratori Y."/>
            <person name="Senoo K."/>
        </authorList>
    </citation>
    <scope>NUCLEOTIDE SEQUENCE [LARGE SCALE GENOMIC DNA]</scope>
    <source>
        <strain evidence="3">Red330</strain>
    </source>
</reference>
<comment type="caution">
    <text evidence="2">The sequence shown here is derived from an EMBL/GenBank/DDBJ whole genome shotgun (WGS) entry which is preliminary data.</text>
</comment>
<feature type="region of interest" description="Disordered" evidence="1">
    <location>
        <begin position="1"/>
        <end position="22"/>
    </location>
</feature>
<protein>
    <recommendedName>
        <fullName evidence="4">Pilus assembly protein PilZ</fullName>
    </recommendedName>
</protein>
<dbReference type="Proteomes" id="UP000556026">
    <property type="component" value="Unassembled WGS sequence"/>
</dbReference>
<organism evidence="2 3">
    <name type="scientific">Geomonas silvestris</name>
    <dbReference type="NCBI Taxonomy" id="2740184"/>
    <lineage>
        <taxon>Bacteria</taxon>
        <taxon>Pseudomonadati</taxon>
        <taxon>Thermodesulfobacteriota</taxon>
        <taxon>Desulfuromonadia</taxon>
        <taxon>Geobacterales</taxon>
        <taxon>Geobacteraceae</taxon>
        <taxon>Geomonas</taxon>
    </lineage>
</organism>
<dbReference type="RefSeq" id="WP_183354807.1">
    <property type="nucleotide sequence ID" value="NZ_BLXX01000006.1"/>
</dbReference>